<feature type="region of interest" description="Disordered" evidence="2">
    <location>
        <begin position="1291"/>
        <end position="1314"/>
    </location>
</feature>
<feature type="region of interest" description="Disordered" evidence="2">
    <location>
        <begin position="227"/>
        <end position="330"/>
    </location>
</feature>
<feature type="compositionally biased region" description="Basic and acidic residues" evidence="2">
    <location>
        <begin position="272"/>
        <end position="300"/>
    </location>
</feature>
<feature type="region of interest" description="Disordered" evidence="2">
    <location>
        <begin position="540"/>
        <end position="565"/>
    </location>
</feature>
<dbReference type="GO" id="GO:0005654">
    <property type="term" value="C:nucleoplasm"/>
    <property type="evidence" value="ECO:0007669"/>
    <property type="project" value="Ensembl"/>
</dbReference>
<dbReference type="GO" id="GO:0036064">
    <property type="term" value="C:ciliary basal body"/>
    <property type="evidence" value="ECO:0007669"/>
    <property type="project" value="Ensembl"/>
</dbReference>
<dbReference type="GeneID" id="362472"/>
<feature type="compositionally biased region" description="Basic and acidic residues" evidence="2">
    <location>
        <begin position="1233"/>
        <end position="1246"/>
    </location>
</feature>
<dbReference type="CTD" id="79848"/>
<feature type="region of interest" description="Disordered" evidence="2">
    <location>
        <begin position="787"/>
        <end position="812"/>
    </location>
</feature>
<dbReference type="STRING" id="10116.ENSRNOP00000008480"/>
<dbReference type="PaxDb" id="10116-ENSRNOP00000008480"/>
<feature type="compositionally biased region" description="Basic and acidic residues" evidence="2">
    <location>
        <begin position="395"/>
        <end position="414"/>
    </location>
</feature>
<evidence type="ECO:0000259" key="3">
    <source>
        <dbReference type="Pfam" id="PF24578"/>
    </source>
</evidence>
<keyword evidence="5" id="KW-1185">Reference proteome</keyword>
<accession>F1LPI1</accession>
<protein>
    <submittedName>
        <fullName evidence="4">Centrosome and spindle pole associated protein 1</fullName>
    </submittedName>
</protein>
<sequence>MVRPFAPEGGPVDLPGRSRPSRLALRRLRFRHIACGRELRFGELCLCECRCFKRNKLFGILNVSRETEVIYRMADGLDEFIEEQKVKLAQDKAELESDLPYMEMKGKASEKLSENSKILISMAKENIPPNSQQPKGSLGIDYGLSLPLGEDYEQKKHKLKEELRQDYRRYLTQGITQAKRKKNFLSTGETDPSTLGVSLPIGDRLSAKERLKLERNREYNQFLRGKEESTEKVRQVERNIEQAKSQRNKNPVSQGKSDLPSQALTSYAHSEGPAHEELLNQRQREEGRYRQLDDGIELRTRRPLKQTNEEIGISGTSHQSFSSKTAAPERRACRFNEERVLDKQYCRADRDPDISEDMDDRFRFESDFDRKFLRVYTNDRPHGSRQCADEEGVSEEPKTQISEEPKTQISEEPKTQISCAENKSVRDNGPPKCADVNVTSPFAGMLFGGEDREVAKKKKEKYRQELLEQIAEQQQKKRREKDLAFGITTSGVQDPEKSWNASHTSLQLSKEEPDRLKQFSLTPGHFEETIPPERPRVAFQTPPPPFSAPSVPPVPPVHSAPSHNEDLPSGLGSTLGEVVHPRIVPVPLNPLPPPLLPHLVPNYRTPYDDAYYFYGARNTLDPNIVYYGSGMIGGHPVPHVSAPVTHQVAPPAVSTVGQNEQTVLSDRLRNSGLVFEDKPKPSTQSLKSYQEALQEQIREREARKKKERLEKEEYEAKLEAEMRIYNPWGKGGGGAPLRDAKGNLITDLNRMHRQNIDAYHNPDARAYEDKRAVVSIDQNLATSNAENLEDSASKNSGPLQTQGSPFARGNTFGEPLSELQIKQQELYKNFLRFQIEEKRQREEAEREKLRVAEEKEEKRLAEQRARIQQEYEEEQERRREKEEEQRLKNEELIRLAEERRKEAERKKKEEEEKHNLQLQHYYERENVIGDEAKYLRQPSPVVPALQNKTASKIQRPPSVDTIISSFIHESSMSRAQSPPVPARKNQLRAEEEKKNVIMELSEMRKQLRSEERRLQGRLLHLESDDDDIPIRKRERNPMDIFDMARHRVQAPVRRPSPKGLDATTFQNIHDFNELRERDSDTRVDLRLMYPDPPRDHHTLEIQQQALLREQQKRLNRMKMRRDAGADLDAIPTGNEQGRRVPRDDTNDFLKNSLLESDSAFIGAYGETYPITEEDAFPPPSQLPSARERRRNKLKGLEFESSRLHTPQDGLSLNSTSSVNVDQVRMRNEERLRRLTEHQKKPTHTDDEGSLVDPDDIMRHLGDDGRNSVATEPWLRPGTSETLKRFMAEQLNEGQQQVPGKPGTFPWQGLSAAHA</sequence>
<organism evidence="4 5">
    <name type="scientific">Rattus norvegicus</name>
    <name type="common">Rat</name>
    <dbReference type="NCBI Taxonomy" id="10116"/>
    <lineage>
        <taxon>Eukaryota</taxon>
        <taxon>Metazoa</taxon>
        <taxon>Chordata</taxon>
        <taxon>Craniata</taxon>
        <taxon>Vertebrata</taxon>
        <taxon>Euteleostomi</taxon>
        <taxon>Mammalia</taxon>
        <taxon>Eutheria</taxon>
        <taxon>Euarchontoglires</taxon>
        <taxon>Glires</taxon>
        <taxon>Rodentia</taxon>
        <taxon>Myomorpha</taxon>
        <taxon>Muroidea</taxon>
        <taxon>Muridae</taxon>
        <taxon>Murinae</taxon>
        <taxon>Rattus</taxon>
    </lineage>
</organism>
<dbReference type="HOGENOM" id="CLU_009662_0_0_1"/>
<dbReference type="InterPro" id="IPR058191">
    <property type="entry name" value="CSPP1_C"/>
</dbReference>
<gene>
    <name evidence="4 6" type="primary">Cspp1</name>
</gene>
<feature type="compositionally biased region" description="Polar residues" evidence="2">
    <location>
        <begin position="314"/>
        <end position="325"/>
    </location>
</feature>
<evidence type="ECO:0000313" key="4">
    <source>
        <dbReference type="Ensembl" id="ENSRNOP00000008480.8"/>
    </source>
</evidence>
<dbReference type="Ensembl" id="ENSRNOT00000008480.8">
    <property type="protein sequence ID" value="ENSRNOP00000008480.8"/>
    <property type="gene ID" value="ENSRNOG00000021718.7"/>
</dbReference>
<feature type="region of interest" description="Disordered" evidence="2">
    <location>
        <begin position="970"/>
        <end position="989"/>
    </location>
</feature>
<dbReference type="PhosphoSitePlus" id="F1LPI1"/>
<dbReference type="Pfam" id="PF24578">
    <property type="entry name" value="CSPP1_C"/>
    <property type="match status" value="1"/>
</dbReference>
<reference evidence="4" key="2">
    <citation type="submission" date="2024-01" db="EMBL/GenBank/DDBJ databases">
        <title>GRCr8: a new rat reference genome assembly contstructed from accurate long reads and long range scaffolding.</title>
        <authorList>
            <person name="Doris P.A."/>
            <person name="Kalbfleisch T."/>
            <person name="Li K."/>
            <person name="Howe K."/>
            <person name="Wood J."/>
        </authorList>
    </citation>
    <scope>NUCLEOTIDE SEQUENCE [LARGE SCALE GENOMIC DNA]</scope>
    <source>
        <strain evidence="4">Brown Norway</strain>
    </source>
</reference>
<dbReference type="PANTHER" id="PTHR21616:SF2">
    <property type="entry name" value="CENTROSOME AND SPINDLE POLE-ASSOCIATED PROTEIN 1"/>
    <property type="match status" value="1"/>
</dbReference>
<dbReference type="Bgee" id="ENSRNOG00000021718">
    <property type="expression patterns" value="Expressed in testis and 19 other cell types or tissues"/>
</dbReference>
<dbReference type="AlphaFoldDB" id="F1LPI1"/>
<feature type="compositionally biased region" description="Polar residues" evidence="2">
    <location>
        <begin position="793"/>
        <end position="804"/>
    </location>
</feature>
<feature type="compositionally biased region" description="Polar residues" evidence="2">
    <location>
        <begin position="499"/>
        <end position="508"/>
    </location>
</feature>
<feature type="region of interest" description="Disordered" evidence="2">
    <location>
        <begin position="379"/>
        <end position="442"/>
    </location>
</feature>
<dbReference type="InParanoid" id="F1LPI1"/>
<feature type="compositionally biased region" description="Polar residues" evidence="2">
    <location>
        <begin position="242"/>
        <end position="268"/>
    </location>
</feature>
<dbReference type="InterPro" id="IPR026708">
    <property type="entry name" value="CSPP1"/>
</dbReference>
<feature type="coiled-coil region" evidence="1">
    <location>
        <begin position="832"/>
        <end position="920"/>
    </location>
</feature>
<proteinExistence type="evidence at protein level"/>
<reference evidence="4" key="4">
    <citation type="submission" date="2025-09" db="UniProtKB">
        <authorList>
            <consortium name="Ensembl"/>
        </authorList>
    </citation>
    <scope>IDENTIFICATION</scope>
    <source>
        <strain evidence="4">Brown Norway</strain>
    </source>
</reference>
<dbReference type="GO" id="GO:0032467">
    <property type="term" value="P:positive regulation of cytokinesis"/>
    <property type="evidence" value="ECO:0007669"/>
    <property type="project" value="InterPro"/>
</dbReference>
<evidence type="ECO:0000313" key="6">
    <source>
        <dbReference type="RGD" id="1307055"/>
    </source>
</evidence>
<dbReference type="Proteomes" id="UP000002494">
    <property type="component" value="Chromosome 5"/>
</dbReference>
<evidence type="ECO:0007829" key="7">
    <source>
        <dbReference type="PubMed" id="22673903"/>
    </source>
</evidence>
<reference evidence="4" key="3">
    <citation type="submission" date="2025-08" db="UniProtKB">
        <authorList>
            <consortium name="Ensembl"/>
        </authorList>
    </citation>
    <scope>IDENTIFICATION</scope>
    <source>
        <strain evidence="4">Brown Norway</strain>
    </source>
</reference>
<dbReference type="UCSC" id="RGD:1307055">
    <property type="organism name" value="rat"/>
</dbReference>
<dbReference type="AGR" id="RGD:1307055"/>
<keyword evidence="1" id="KW-0175">Coiled coil</keyword>
<dbReference type="PANTHER" id="PTHR21616">
    <property type="entry name" value="CENTROSOME SPINDLE POLE ASSOCIATED PROTEIN"/>
    <property type="match status" value="1"/>
</dbReference>
<reference evidence="7" key="1">
    <citation type="journal article" date="2012" name="Nat. Commun.">
        <title>Quantitative maps of protein phosphorylation sites across 14 different rat organs and tissues.</title>
        <authorList>
            <person name="Lundby A."/>
            <person name="Secher A."/>
            <person name="Lage K."/>
            <person name="Nordsborg N.B."/>
            <person name="Dmytriyev A."/>
            <person name="Lundby C."/>
            <person name="Olsen J.V."/>
        </authorList>
    </citation>
    <scope>IDENTIFICATION BY MASS SPECTROMETRY [LARGE SCALE ANALYSIS]</scope>
</reference>
<dbReference type="VEuPathDB" id="HostDB:ENSRNOG00000021718"/>
<feature type="region of interest" description="Disordered" evidence="2">
    <location>
        <begin position="1233"/>
        <end position="1253"/>
    </location>
</feature>
<dbReference type="GeneTree" id="ENSGT00390000015084"/>
<feature type="coiled-coil region" evidence="1">
    <location>
        <begin position="452"/>
        <end position="483"/>
    </location>
</feature>
<evidence type="ECO:0000313" key="5">
    <source>
        <dbReference type="Proteomes" id="UP000002494"/>
    </source>
</evidence>
<feature type="region of interest" description="Disordered" evidence="2">
    <location>
        <begin position="1124"/>
        <end position="1146"/>
    </location>
</feature>
<feature type="compositionally biased region" description="Basic and acidic residues" evidence="2">
    <location>
        <begin position="227"/>
        <end position="241"/>
    </location>
</feature>
<feature type="domain" description="Centrosome and spindle pole-associated protein 1 C-terminal" evidence="3">
    <location>
        <begin position="1065"/>
        <end position="1118"/>
    </location>
</feature>
<feature type="region of interest" description="Disordered" evidence="2">
    <location>
        <begin position="488"/>
        <end position="514"/>
    </location>
</feature>
<dbReference type="GO" id="GO:0000922">
    <property type="term" value="C:spindle pole"/>
    <property type="evidence" value="ECO:0007669"/>
    <property type="project" value="Ensembl"/>
</dbReference>
<feature type="compositionally biased region" description="Pro residues" evidence="2">
    <location>
        <begin position="541"/>
        <end position="558"/>
    </location>
</feature>
<evidence type="ECO:0000256" key="2">
    <source>
        <dbReference type="SAM" id="MobiDB-lite"/>
    </source>
</evidence>
<dbReference type="RefSeq" id="XP_038966106.1">
    <property type="nucleotide sequence ID" value="XM_039110178.2"/>
</dbReference>
<evidence type="ECO:0000256" key="1">
    <source>
        <dbReference type="SAM" id="Coils"/>
    </source>
</evidence>
<feature type="compositionally biased region" description="Basic and acidic residues" evidence="2">
    <location>
        <begin position="1136"/>
        <end position="1146"/>
    </location>
</feature>
<dbReference type="eggNOG" id="ENOG502QTSW">
    <property type="taxonomic scope" value="Eukaryota"/>
</dbReference>
<dbReference type="RGD" id="1307055">
    <property type="gene designation" value="Cspp1"/>
</dbReference>
<dbReference type="KEGG" id="rno:362472"/>
<feature type="coiled-coil region" evidence="1">
    <location>
        <begin position="686"/>
        <end position="724"/>
    </location>
</feature>
<dbReference type="GO" id="GO:0005874">
    <property type="term" value="C:microtubule"/>
    <property type="evidence" value="ECO:0007669"/>
    <property type="project" value="InterPro"/>
</dbReference>
<name>F1LPI1_RAT</name>
<dbReference type="GO" id="GO:0034451">
    <property type="term" value="C:centriolar satellite"/>
    <property type="evidence" value="ECO:0007669"/>
    <property type="project" value="Ensembl"/>
</dbReference>